<dbReference type="SUPFAM" id="SSF52540">
    <property type="entry name" value="P-loop containing nucleoside triphosphate hydrolases"/>
    <property type="match status" value="1"/>
</dbReference>
<protein>
    <submittedName>
        <fullName evidence="3">ATPase</fullName>
    </submittedName>
</protein>
<dbReference type="AlphaFoldDB" id="D7DSU2"/>
<dbReference type="HOGENOM" id="CLU_041527_0_0_2"/>
<dbReference type="Proteomes" id="UP000007722">
    <property type="component" value="Chromosome"/>
</dbReference>
<organism evidence="3 4">
    <name type="scientific">Methanococcus voltae (strain ATCC BAA-1334 / A3)</name>
    <dbReference type="NCBI Taxonomy" id="456320"/>
    <lineage>
        <taxon>Archaea</taxon>
        <taxon>Methanobacteriati</taxon>
        <taxon>Methanobacteriota</taxon>
        <taxon>Methanomada group</taxon>
        <taxon>Methanococci</taxon>
        <taxon>Methanococcales</taxon>
        <taxon>Methanococcaceae</taxon>
        <taxon>Methanococcus</taxon>
    </lineage>
</organism>
<dbReference type="PANTHER" id="PTHR33295">
    <property type="entry name" value="ATPASE"/>
    <property type="match status" value="1"/>
</dbReference>
<dbReference type="eggNOG" id="arCOG03167">
    <property type="taxonomic scope" value="Archaea"/>
</dbReference>
<feature type="domain" description="AAA" evidence="1">
    <location>
        <begin position="32"/>
        <end position="157"/>
    </location>
</feature>
<dbReference type="Pfam" id="PF13635">
    <property type="entry name" value="DUF4143"/>
    <property type="match status" value="1"/>
</dbReference>
<proteinExistence type="predicted"/>
<dbReference type="Pfam" id="PF13173">
    <property type="entry name" value="AAA_14"/>
    <property type="match status" value="1"/>
</dbReference>
<evidence type="ECO:0000259" key="2">
    <source>
        <dbReference type="Pfam" id="PF13635"/>
    </source>
</evidence>
<dbReference type="InterPro" id="IPR041682">
    <property type="entry name" value="AAA_14"/>
</dbReference>
<dbReference type="STRING" id="456320.Mvol_0542"/>
<evidence type="ECO:0000313" key="4">
    <source>
        <dbReference type="Proteomes" id="UP000007722"/>
    </source>
</evidence>
<dbReference type="PANTHER" id="PTHR33295:SF8">
    <property type="entry name" value="AAA+ ATPASE DOMAIN-CONTAINING PROTEIN"/>
    <property type="match status" value="1"/>
</dbReference>
<sequence>MNDKNVIKSIIKEYSQKDITLNERNISLPTTNKALAVVGIRRSGKTSILMKLFKETKDAIFFPLDDDRIFPVTLETLREIVKVSKEMYPNNKITFFFDEIQEIDNFELIVKRLVEKEEYKVYLTGSSSKLLSKEIATQLRGRSLTVEVFPLSFKEYLEFKGIKGINKTNTEFDVLTEQEHATIIYHLENYLNYGGFPEVVLEEENRDDILKNYLDMVIYKDIVERYGVKNTDSLRLFLKFLINSNTKKVSINKLANTFKSMGVKVSKNTLYEYLSHLNDSYVIFPLKKYSHNLKESSLSLMKSYIIDNGFINIYDFKNSPDSGKYLENAVFLELRRRGLVENQNIFYYEDNIGEVDFLVKRNEHISKLINVCYDLNMDNYDIEIKKLVKIGKKVKCDELYLITFDQEDEINEDGFIVKLIPFWKLCDIEI</sequence>
<dbReference type="InParanoid" id="D7DSU2"/>
<gene>
    <name evidence="3" type="ordered locus">Mvol_0542</name>
</gene>
<dbReference type="EMBL" id="CP002057">
    <property type="protein sequence ID" value="ADI36202.1"/>
    <property type="molecule type" value="Genomic_DNA"/>
</dbReference>
<dbReference type="InterPro" id="IPR027417">
    <property type="entry name" value="P-loop_NTPase"/>
</dbReference>
<accession>D7DSU2</accession>
<dbReference type="OrthoDB" id="371918at2157"/>
<dbReference type="InterPro" id="IPR025420">
    <property type="entry name" value="DUF4143"/>
</dbReference>
<name>D7DSU2_METV3</name>
<feature type="domain" description="DUF4143" evidence="2">
    <location>
        <begin position="220"/>
        <end position="364"/>
    </location>
</feature>
<evidence type="ECO:0000259" key="1">
    <source>
        <dbReference type="Pfam" id="PF13173"/>
    </source>
</evidence>
<dbReference type="KEGG" id="mvo:Mvol_0542"/>
<reference evidence="3 4" key="1">
    <citation type="submission" date="2010-05" db="EMBL/GenBank/DDBJ databases">
        <title>Complete sequence of Methanococcus voltae A3.</title>
        <authorList>
            <consortium name="US DOE Joint Genome Institute"/>
            <person name="Lucas S."/>
            <person name="Copeland A."/>
            <person name="Lapidus A."/>
            <person name="Cheng J.-F."/>
            <person name="Bruce D."/>
            <person name="Goodwin L."/>
            <person name="Pitluck S."/>
            <person name="Lowry S."/>
            <person name="Clum A."/>
            <person name="Land M."/>
            <person name="Hauser L."/>
            <person name="Kyrpides N."/>
            <person name="Mikhailova N."/>
            <person name="Whitman W.B."/>
            <person name="Woyke T."/>
        </authorList>
    </citation>
    <scope>NUCLEOTIDE SEQUENCE [LARGE SCALE GENOMIC DNA]</scope>
    <source>
        <strain evidence="4">ATCC BAA-1334 / A3</strain>
    </source>
</reference>
<keyword evidence="4" id="KW-1185">Reference proteome</keyword>
<evidence type="ECO:0000313" key="3">
    <source>
        <dbReference type="EMBL" id="ADI36202.1"/>
    </source>
</evidence>